<organism evidence="10 11">
    <name type="scientific">Teichococcus aestuarii</name>
    <dbReference type="NCBI Taxonomy" id="568898"/>
    <lineage>
        <taxon>Bacteria</taxon>
        <taxon>Pseudomonadati</taxon>
        <taxon>Pseudomonadota</taxon>
        <taxon>Alphaproteobacteria</taxon>
        <taxon>Acetobacterales</taxon>
        <taxon>Roseomonadaceae</taxon>
        <taxon>Roseomonas</taxon>
    </lineage>
</organism>
<name>A0A2U1V3M2_9PROT</name>
<evidence type="ECO:0000256" key="1">
    <source>
        <dbReference type="ARBA" id="ARBA00004651"/>
    </source>
</evidence>
<dbReference type="Proteomes" id="UP000245048">
    <property type="component" value="Unassembled WGS sequence"/>
</dbReference>
<dbReference type="RefSeq" id="WP_109517331.1">
    <property type="nucleotide sequence ID" value="NZ_PDOA01000007.1"/>
</dbReference>
<feature type="transmembrane region" description="Helical" evidence="7">
    <location>
        <begin position="250"/>
        <end position="271"/>
    </location>
</feature>
<keyword evidence="11" id="KW-1185">Reference proteome</keyword>
<dbReference type="InterPro" id="IPR017871">
    <property type="entry name" value="ABC_transporter-like_CS"/>
</dbReference>
<evidence type="ECO:0000259" key="8">
    <source>
        <dbReference type="PROSITE" id="PS50893"/>
    </source>
</evidence>
<evidence type="ECO:0000256" key="7">
    <source>
        <dbReference type="SAM" id="Phobius"/>
    </source>
</evidence>
<protein>
    <submittedName>
        <fullName evidence="10">ABC transporter ATP-binding protein</fullName>
    </submittedName>
</protein>
<dbReference type="GO" id="GO:0005886">
    <property type="term" value="C:plasma membrane"/>
    <property type="evidence" value="ECO:0007669"/>
    <property type="project" value="UniProtKB-SubCell"/>
</dbReference>
<evidence type="ECO:0000256" key="4">
    <source>
        <dbReference type="ARBA" id="ARBA00022840"/>
    </source>
</evidence>
<keyword evidence="4 10" id="KW-0067">ATP-binding</keyword>
<feature type="transmembrane region" description="Helical" evidence="7">
    <location>
        <begin position="134"/>
        <end position="156"/>
    </location>
</feature>
<dbReference type="PANTHER" id="PTHR24221">
    <property type="entry name" value="ATP-BINDING CASSETTE SUB-FAMILY B"/>
    <property type="match status" value="1"/>
</dbReference>
<dbReference type="InterPro" id="IPR036640">
    <property type="entry name" value="ABC1_TM_sf"/>
</dbReference>
<keyword evidence="5 7" id="KW-1133">Transmembrane helix</keyword>
<evidence type="ECO:0000259" key="9">
    <source>
        <dbReference type="PROSITE" id="PS50929"/>
    </source>
</evidence>
<feature type="domain" description="ABC transporter" evidence="8">
    <location>
        <begin position="337"/>
        <end position="556"/>
    </location>
</feature>
<feature type="transmembrane region" description="Helical" evidence="7">
    <location>
        <begin position="277"/>
        <end position="298"/>
    </location>
</feature>
<feature type="transmembrane region" description="Helical" evidence="7">
    <location>
        <begin position="162"/>
        <end position="183"/>
    </location>
</feature>
<dbReference type="GO" id="GO:0140359">
    <property type="term" value="F:ABC-type transporter activity"/>
    <property type="evidence" value="ECO:0007669"/>
    <property type="project" value="InterPro"/>
</dbReference>
<evidence type="ECO:0000256" key="6">
    <source>
        <dbReference type="ARBA" id="ARBA00023136"/>
    </source>
</evidence>
<dbReference type="InterPro" id="IPR039421">
    <property type="entry name" value="Type_1_exporter"/>
</dbReference>
<evidence type="ECO:0000256" key="3">
    <source>
        <dbReference type="ARBA" id="ARBA00022741"/>
    </source>
</evidence>
<evidence type="ECO:0000313" key="10">
    <source>
        <dbReference type="EMBL" id="PWC28510.1"/>
    </source>
</evidence>
<dbReference type="Gene3D" id="3.40.50.300">
    <property type="entry name" value="P-loop containing nucleotide triphosphate hydrolases"/>
    <property type="match status" value="1"/>
</dbReference>
<dbReference type="GO" id="GO:0016887">
    <property type="term" value="F:ATP hydrolysis activity"/>
    <property type="evidence" value="ECO:0007669"/>
    <property type="project" value="InterPro"/>
</dbReference>
<dbReference type="PANTHER" id="PTHR24221:SF654">
    <property type="entry name" value="ATP-BINDING CASSETTE SUB-FAMILY B MEMBER 6"/>
    <property type="match status" value="1"/>
</dbReference>
<evidence type="ECO:0000256" key="5">
    <source>
        <dbReference type="ARBA" id="ARBA00022989"/>
    </source>
</evidence>
<sequence>MKALLPLLALFWRERRDALLGGAALAALTTLAGAALLGLSGWFITATALAGGAGALGFDVFRPAAGIRLLALVRTAGRYGERLVTHDATLALLAALRERLFRGWAAPGAARHLLARPARLLFRLTADVDALDGLYLRLLVPAGAALAVALATGLALGLLHPALGAGMLALLLGAGLLVPLRAARAGARPARRRALATEALRARAIDLLSGQPELLMAGRLPAQHAATLRAEARLAAAEDTAHRIETQAGLGFALAGTAALCGTLLAVGALAEAGRITAPQAALALLLALAALEPFGALRRGAVELGRTLLAARRLAPRLAPAAPPAPLPLPATGEALRLESVTAGHEGAAHPALRGISLRVARGEHVAVIGASGAGKSTLLALVAGELAPWEGQVAALPATLLTQRTELFQDTLRGNLLLADPTADDARLWRALADAGLAAHVATLPEGLEARLGEGGAGLSGGQSRRLALARLLLRGAPLWLLDEPTEGMDGALAADVLARLAARAEGASLLICTHLRREAALADRLLLLEEGRLVGEHRRGEAGFAAALAALRPG</sequence>
<keyword evidence="2 7" id="KW-0812">Transmembrane</keyword>
<dbReference type="SMART" id="SM00382">
    <property type="entry name" value="AAA"/>
    <property type="match status" value="1"/>
</dbReference>
<dbReference type="InterPro" id="IPR011527">
    <property type="entry name" value="ABC1_TM_dom"/>
</dbReference>
<keyword evidence="6 7" id="KW-0472">Membrane</keyword>
<dbReference type="InterPro" id="IPR027417">
    <property type="entry name" value="P-loop_NTPase"/>
</dbReference>
<dbReference type="PROSITE" id="PS50929">
    <property type="entry name" value="ABC_TM1F"/>
    <property type="match status" value="1"/>
</dbReference>
<comment type="subcellular location">
    <subcellularLocation>
        <location evidence="1">Cell membrane</location>
        <topology evidence="1">Multi-pass membrane protein</topology>
    </subcellularLocation>
</comment>
<dbReference type="Gene3D" id="1.20.1560.10">
    <property type="entry name" value="ABC transporter type 1, transmembrane domain"/>
    <property type="match status" value="1"/>
</dbReference>
<dbReference type="InterPro" id="IPR003593">
    <property type="entry name" value="AAA+_ATPase"/>
</dbReference>
<gene>
    <name evidence="10" type="ORF">CR165_12515</name>
</gene>
<proteinExistence type="predicted"/>
<dbReference type="InterPro" id="IPR003439">
    <property type="entry name" value="ABC_transporter-like_ATP-bd"/>
</dbReference>
<dbReference type="SUPFAM" id="SSF52540">
    <property type="entry name" value="P-loop containing nucleoside triphosphate hydrolases"/>
    <property type="match status" value="1"/>
</dbReference>
<dbReference type="PROSITE" id="PS00211">
    <property type="entry name" value="ABC_TRANSPORTER_1"/>
    <property type="match status" value="1"/>
</dbReference>
<keyword evidence="3" id="KW-0547">Nucleotide-binding</keyword>
<dbReference type="GO" id="GO:0005524">
    <property type="term" value="F:ATP binding"/>
    <property type="evidence" value="ECO:0007669"/>
    <property type="project" value="UniProtKB-KW"/>
</dbReference>
<reference evidence="11" key="1">
    <citation type="submission" date="2017-10" db="EMBL/GenBank/DDBJ databases">
        <authorList>
            <person name="Toshchakov S.V."/>
            <person name="Goeva M.A."/>
        </authorList>
    </citation>
    <scope>NUCLEOTIDE SEQUENCE [LARGE SCALE GENOMIC DNA]</scope>
    <source>
        <strain evidence="11">JR1/69-1-13</strain>
    </source>
</reference>
<feature type="domain" description="ABC transmembrane type-1" evidence="9">
    <location>
        <begin position="20"/>
        <end position="307"/>
    </location>
</feature>
<comment type="caution">
    <text evidence="10">The sequence shown here is derived from an EMBL/GenBank/DDBJ whole genome shotgun (WGS) entry which is preliminary data.</text>
</comment>
<evidence type="ECO:0000313" key="11">
    <source>
        <dbReference type="Proteomes" id="UP000245048"/>
    </source>
</evidence>
<dbReference type="PROSITE" id="PS50893">
    <property type="entry name" value="ABC_TRANSPORTER_2"/>
    <property type="match status" value="1"/>
</dbReference>
<dbReference type="Pfam" id="PF00005">
    <property type="entry name" value="ABC_tran"/>
    <property type="match status" value="1"/>
</dbReference>
<dbReference type="EMBL" id="PDOA01000007">
    <property type="protein sequence ID" value="PWC28510.1"/>
    <property type="molecule type" value="Genomic_DNA"/>
</dbReference>
<dbReference type="GO" id="GO:0034040">
    <property type="term" value="F:ATPase-coupled lipid transmembrane transporter activity"/>
    <property type="evidence" value="ECO:0007669"/>
    <property type="project" value="TreeGrafter"/>
</dbReference>
<accession>A0A2U1V3M2</accession>
<evidence type="ECO:0000256" key="2">
    <source>
        <dbReference type="ARBA" id="ARBA00022692"/>
    </source>
</evidence>
<dbReference type="SUPFAM" id="SSF90123">
    <property type="entry name" value="ABC transporter transmembrane region"/>
    <property type="match status" value="1"/>
</dbReference>
<dbReference type="OrthoDB" id="5288404at2"/>
<dbReference type="AlphaFoldDB" id="A0A2U1V3M2"/>